<dbReference type="InterPro" id="IPR029044">
    <property type="entry name" value="Nucleotide-diphossugar_trans"/>
</dbReference>
<feature type="domain" description="Glycosyltransferase 2-like" evidence="4">
    <location>
        <begin position="4"/>
        <end position="107"/>
    </location>
</feature>
<dbReference type="CDD" id="cd04196">
    <property type="entry name" value="GT_2_like_d"/>
    <property type="match status" value="1"/>
</dbReference>
<dbReference type="Pfam" id="PF00535">
    <property type="entry name" value="Glycos_transf_2"/>
    <property type="match status" value="1"/>
</dbReference>
<dbReference type="Proteomes" id="UP001524547">
    <property type="component" value="Unassembled WGS sequence"/>
</dbReference>
<evidence type="ECO:0000256" key="2">
    <source>
        <dbReference type="ARBA" id="ARBA00022676"/>
    </source>
</evidence>
<dbReference type="PANTHER" id="PTHR43685:SF5">
    <property type="entry name" value="GLYCOSYLTRANSFERASE EPSE-RELATED"/>
    <property type="match status" value="1"/>
</dbReference>
<evidence type="ECO:0000256" key="1">
    <source>
        <dbReference type="ARBA" id="ARBA00006739"/>
    </source>
</evidence>
<organism evidence="5 6">
    <name type="scientific">Rhizosaccharibacter radicis</name>
    <dbReference type="NCBI Taxonomy" id="2782605"/>
    <lineage>
        <taxon>Bacteria</taxon>
        <taxon>Pseudomonadati</taxon>
        <taxon>Pseudomonadota</taxon>
        <taxon>Alphaproteobacteria</taxon>
        <taxon>Acetobacterales</taxon>
        <taxon>Acetobacteraceae</taxon>
        <taxon>Rhizosaccharibacter</taxon>
    </lineage>
</organism>
<evidence type="ECO:0000256" key="3">
    <source>
        <dbReference type="ARBA" id="ARBA00022679"/>
    </source>
</evidence>
<proteinExistence type="inferred from homology"/>
<comment type="caution">
    <text evidence="5">The sequence shown here is derived from an EMBL/GenBank/DDBJ whole genome shotgun (WGS) entry which is preliminary data.</text>
</comment>
<comment type="similarity">
    <text evidence="1">Belongs to the glycosyltransferase 2 family.</text>
</comment>
<accession>A0ABT1VSY7</accession>
<dbReference type="EMBL" id="JAMZEJ010000001">
    <property type="protein sequence ID" value="MCQ8239468.1"/>
    <property type="molecule type" value="Genomic_DNA"/>
</dbReference>
<keyword evidence="6" id="KW-1185">Reference proteome</keyword>
<dbReference type="RefSeq" id="WP_422918205.1">
    <property type="nucleotide sequence ID" value="NZ_JAMZEJ010000001.1"/>
</dbReference>
<evidence type="ECO:0000313" key="5">
    <source>
        <dbReference type="EMBL" id="MCQ8239468.1"/>
    </source>
</evidence>
<name>A0ABT1VSY7_9PROT</name>
<keyword evidence="2" id="KW-0328">Glycosyltransferase</keyword>
<dbReference type="PANTHER" id="PTHR43685">
    <property type="entry name" value="GLYCOSYLTRANSFERASE"/>
    <property type="match status" value="1"/>
</dbReference>
<dbReference type="Gene3D" id="3.90.550.10">
    <property type="entry name" value="Spore Coat Polysaccharide Biosynthesis Protein SpsA, Chain A"/>
    <property type="match status" value="1"/>
</dbReference>
<evidence type="ECO:0000313" key="6">
    <source>
        <dbReference type="Proteomes" id="UP001524547"/>
    </source>
</evidence>
<evidence type="ECO:0000259" key="4">
    <source>
        <dbReference type="Pfam" id="PF00535"/>
    </source>
</evidence>
<dbReference type="SUPFAM" id="SSF53448">
    <property type="entry name" value="Nucleotide-diphospho-sugar transferases"/>
    <property type="match status" value="1"/>
</dbReference>
<dbReference type="InterPro" id="IPR001173">
    <property type="entry name" value="Glyco_trans_2-like"/>
</dbReference>
<keyword evidence="3" id="KW-0808">Transferase</keyword>
<dbReference type="InterPro" id="IPR050834">
    <property type="entry name" value="Glycosyltransf_2"/>
</dbReference>
<gene>
    <name evidence="5" type="ORF">NFI88_01260</name>
</gene>
<sequence length="300" mass="33421">MLLSTYDGARFLPDQLRSLADQKDVAWELRWRDDGSQDDSVSLVRRFVRETPPPGGAIEHRDDVHRGIAGSFFALLREVGPGRPVAFADQDDLWLPHKLRRGRDALAAVPPEVPALYCARQHLVDERLQLLGPSPLLHQPIGFPAALTQNVATGCTVMLNPAAVRLVVGSTPPPETLHDWWCYLLVSAAGGRVIVDPEPVMFYRQHGNNAVGAARSVWRRGRDALRRGPDGFMFLLQRHLASLDAHQQLLTPAAARLVVRLRRDLQRGSAARLRVLVAAPAMVRQTAIETLLFRLWFLFG</sequence>
<protein>
    <submittedName>
        <fullName evidence="5">Glycosyltransferase family 2 protein</fullName>
    </submittedName>
</protein>
<reference evidence="5 6" key="1">
    <citation type="submission" date="2022-06" db="EMBL/GenBank/DDBJ databases">
        <title>Rhizosaccharibacter gen. nov. sp. nov. KSS12, endophytic bacteria isolated from sugarcane.</title>
        <authorList>
            <person name="Pitiwittayakul N."/>
        </authorList>
    </citation>
    <scope>NUCLEOTIDE SEQUENCE [LARGE SCALE GENOMIC DNA]</scope>
    <source>
        <strain evidence="5 6">KSS12</strain>
    </source>
</reference>